<evidence type="ECO:0000313" key="1">
    <source>
        <dbReference type="EMBL" id="QDU61565.1"/>
    </source>
</evidence>
<dbReference type="EMBL" id="CP036279">
    <property type="protein sequence ID" value="QDU61565.1"/>
    <property type="molecule type" value="Genomic_DNA"/>
</dbReference>
<evidence type="ECO:0000313" key="2">
    <source>
        <dbReference type="Proteomes" id="UP000317093"/>
    </source>
</evidence>
<proteinExistence type="predicted"/>
<sequence>MKLIAELGGYNNRPSEPPPGPETIWRGLRRMLDFAIAWQAFEKAQPKDVYK</sequence>
<keyword evidence="2" id="KW-1185">Reference proteome</keyword>
<dbReference type="SUPFAM" id="SSF53098">
    <property type="entry name" value="Ribonuclease H-like"/>
    <property type="match status" value="1"/>
</dbReference>
<dbReference type="AlphaFoldDB" id="A0A518B3L6"/>
<reference evidence="1 2" key="1">
    <citation type="submission" date="2019-02" db="EMBL/GenBank/DDBJ databases">
        <title>Deep-cultivation of Planctomycetes and their phenomic and genomic characterization uncovers novel biology.</title>
        <authorList>
            <person name="Wiegand S."/>
            <person name="Jogler M."/>
            <person name="Boedeker C."/>
            <person name="Pinto D."/>
            <person name="Vollmers J."/>
            <person name="Rivas-Marin E."/>
            <person name="Kohn T."/>
            <person name="Peeters S.H."/>
            <person name="Heuer A."/>
            <person name="Rast P."/>
            <person name="Oberbeckmann S."/>
            <person name="Bunk B."/>
            <person name="Jeske O."/>
            <person name="Meyerdierks A."/>
            <person name="Storesund J.E."/>
            <person name="Kallscheuer N."/>
            <person name="Luecker S."/>
            <person name="Lage O.M."/>
            <person name="Pohl T."/>
            <person name="Merkel B.J."/>
            <person name="Hornburger P."/>
            <person name="Mueller R.-W."/>
            <person name="Bruemmer F."/>
            <person name="Labrenz M."/>
            <person name="Spormann A.M."/>
            <person name="Op den Camp H."/>
            <person name="Overmann J."/>
            <person name="Amann R."/>
            <person name="Jetten M.S.M."/>
            <person name="Mascher T."/>
            <person name="Medema M.H."/>
            <person name="Devos D.P."/>
            <person name="Kaster A.-K."/>
            <person name="Ovreas L."/>
            <person name="Rohde M."/>
            <person name="Galperin M.Y."/>
            <person name="Jogler C."/>
        </authorList>
    </citation>
    <scope>NUCLEOTIDE SEQUENCE [LARGE SCALE GENOMIC DNA]</scope>
    <source>
        <strain evidence="1 2">Pan216</strain>
    </source>
</reference>
<gene>
    <name evidence="1" type="ORF">Pan216_24260</name>
</gene>
<protein>
    <recommendedName>
        <fullName evidence="3">Transposase Tn5 dimerisation domain-containing protein</fullName>
    </recommendedName>
</protein>
<organism evidence="1 2">
    <name type="scientific">Kolteria novifilia</name>
    <dbReference type="NCBI Taxonomy" id="2527975"/>
    <lineage>
        <taxon>Bacteria</taxon>
        <taxon>Pseudomonadati</taxon>
        <taxon>Planctomycetota</taxon>
        <taxon>Planctomycetia</taxon>
        <taxon>Kolteriales</taxon>
        <taxon>Kolteriaceae</taxon>
        <taxon>Kolteria</taxon>
    </lineage>
</organism>
<dbReference type="InterPro" id="IPR012337">
    <property type="entry name" value="RNaseH-like_sf"/>
</dbReference>
<dbReference type="Gene3D" id="1.10.740.10">
    <property type="entry name" value="Transferase Inhibitor Protein From Tn5, Chain"/>
    <property type="match status" value="1"/>
</dbReference>
<name>A0A518B3L6_9BACT</name>
<dbReference type="Proteomes" id="UP000317093">
    <property type="component" value="Chromosome"/>
</dbReference>
<dbReference type="InterPro" id="IPR014737">
    <property type="entry name" value="Transposase_Tn5-like_C"/>
</dbReference>
<evidence type="ECO:0008006" key="3">
    <source>
        <dbReference type="Google" id="ProtNLM"/>
    </source>
</evidence>
<accession>A0A518B3L6</accession>
<dbReference type="KEGG" id="knv:Pan216_24260"/>